<dbReference type="OMA" id="NGMENRW"/>
<feature type="domain" description="TLDc" evidence="2">
    <location>
        <begin position="180"/>
        <end position="286"/>
    </location>
</feature>
<reference evidence="3 4" key="1">
    <citation type="submission" date="2016-05" db="EMBL/GenBank/DDBJ databases">
        <title>First whole genome sequencing of Entamoeba histolytica HM1:IMSS-clone-6.</title>
        <authorList>
            <person name="Mukherjee Avik.K."/>
            <person name="Izumyama S."/>
            <person name="Nakada-Tsukui K."/>
            <person name="Nozaki T."/>
        </authorList>
    </citation>
    <scope>NUCLEOTIDE SEQUENCE [LARGE SCALE GENOMIC DNA]</scope>
    <source>
        <strain evidence="3 4">HM1:IMSS clone 6</strain>
    </source>
</reference>
<feature type="coiled-coil region" evidence="1">
    <location>
        <begin position="80"/>
        <end position="110"/>
    </location>
</feature>
<dbReference type="AlphaFoldDB" id="A0A5K1URB8"/>
<dbReference type="VEuPathDB" id="AmoebaDB:EHI7A_069240"/>
<sequence length="341" mass="40710">MSQSNSMENRWWDEIFQRKEEAEQLLKQIEQECRGIEQLEQQKLSNHENDLTDTIEKIVNKLKWKIQIIEGKINNRSAVLQKLKEDLNKISQINQQQEDEEITMKEITNDIIRKLIFIEEMKYKKDIKEIESKYQEIISKRKEEFQLRRTELTNMKFIIPNRIDIIPCKLKMDKEVRIIEEYYIYLQNWSNLNEYQILFDSSLDSQKQFNDRVMNKRNLYFINFDEFGYVFGAFVSVPILETNKFISDPNHFIFSLKKSIFKPMKWNPIGDNSSNALFIYRNESYLYQVGHTGCFIIHQTGVSNSYCKNLQIAYLGAPSSLSNTESFEDFSVNRVIVIQMM</sequence>
<keyword evidence="1" id="KW-0175">Coiled coil</keyword>
<evidence type="ECO:0000256" key="1">
    <source>
        <dbReference type="SAM" id="Coils"/>
    </source>
</evidence>
<gene>
    <name evidence="3" type="ORF">CL6EHI_121810</name>
</gene>
<protein>
    <recommendedName>
        <fullName evidence="2">TLDc domain-containing protein</fullName>
    </recommendedName>
</protein>
<dbReference type="EMBL" id="BDEQ01000001">
    <property type="protein sequence ID" value="GAT96626.1"/>
    <property type="molecule type" value="Genomic_DNA"/>
</dbReference>
<dbReference type="VEuPathDB" id="AmoebaDB:EHI5A_021350"/>
<dbReference type="Pfam" id="PF07534">
    <property type="entry name" value="TLD"/>
    <property type="match status" value="1"/>
</dbReference>
<dbReference type="VEuPathDB" id="AmoebaDB:EHI_121810"/>
<dbReference type="VEuPathDB" id="AmoebaDB:EHI8A_071830"/>
<dbReference type="InterPro" id="IPR006571">
    <property type="entry name" value="TLDc_dom"/>
</dbReference>
<evidence type="ECO:0000313" key="4">
    <source>
        <dbReference type="Proteomes" id="UP000078387"/>
    </source>
</evidence>
<dbReference type="VEuPathDB" id="AmoebaDB:KM1_029360"/>
<comment type="caution">
    <text evidence="3">The sequence shown here is derived from an EMBL/GenBank/DDBJ whole genome shotgun (WGS) entry which is preliminary data.</text>
</comment>
<evidence type="ECO:0000259" key="2">
    <source>
        <dbReference type="Pfam" id="PF07534"/>
    </source>
</evidence>
<accession>A0A5K1URB8</accession>
<organism evidence="3 4">
    <name type="scientific">Entamoeba histolytica</name>
    <dbReference type="NCBI Taxonomy" id="5759"/>
    <lineage>
        <taxon>Eukaryota</taxon>
        <taxon>Amoebozoa</taxon>
        <taxon>Evosea</taxon>
        <taxon>Archamoebae</taxon>
        <taxon>Mastigamoebida</taxon>
        <taxon>Entamoebidae</taxon>
        <taxon>Entamoeba</taxon>
    </lineage>
</organism>
<feature type="coiled-coil region" evidence="1">
    <location>
        <begin position="12"/>
        <end position="42"/>
    </location>
</feature>
<dbReference type="Proteomes" id="UP000078387">
    <property type="component" value="Unassembled WGS sequence"/>
</dbReference>
<proteinExistence type="predicted"/>
<name>A0A5K1URB8_ENTHI</name>
<evidence type="ECO:0000313" key="3">
    <source>
        <dbReference type="EMBL" id="GAT96626.1"/>
    </source>
</evidence>